<proteinExistence type="predicted"/>
<accession>A0A0G4MI07</accession>
<sequence>MAIEPTITRVLVRSKTHLVQGDSYNDKCNVLKNKICQEVWNRDFDPQQDRWFTYGALFGYDNRRCYFLVDNGPHTADEIPVQWYEWTGSQLQSRLPSNPSEHEHPKTINIAYNLSKRDSVTECPSVREILNT</sequence>
<evidence type="ECO:0000313" key="2">
    <source>
        <dbReference type="Proteomes" id="UP000045706"/>
    </source>
</evidence>
<dbReference type="AlphaFoldDB" id="A0A0G4MI07"/>
<dbReference type="Proteomes" id="UP000045706">
    <property type="component" value="Unassembled WGS sequence"/>
</dbReference>
<name>A0A0G4MI07_VERLO</name>
<protein>
    <submittedName>
        <fullName evidence="1">Uncharacterized protein</fullName>
    </submittedName>
</protein>
<reference evidence="2" key="1">
    <citation type="submission" date="2015-05" db="EMBL/GenBank/DDBJ databases">
        <authorList>
            <person name="Fogelqvist Johan"/>
        </authorList>
    </citation>
    <scope>NUCLEOTIDE SEQUENCE [LARGE SCALE GENOMIC DNA]</scope>
</reference>
<organism evidence="1 2">
    <name type="scientific">Verticillium longisporum</name>
    <name type="common">Verticillium dahliae var. longisporum</name>
    <dbReference type="NCBI Taxonomy" id="100787"/>
    <lineage>
        <taxon>Eukaryota</taxon>
        <taxon>Fungi</taxon>
        <taxon>Dikarya</taxon>
        <taxon>Ascomycota</taxon>
        <taxon>Pezizomycotina</taxon>
        <taxon>Sordariomycetes</taxon>
        <taxon>Hypocreomycetidae</taxon>
        <taxon>Glomerellales</taxon>
        <taxon>Plectosphaerellaceae</taxon>
        <taxon>Verticillium</taxon>
    </lineage>
</organism>
<evidence type="ECO:0000313" key="1">
    <source>
        <dbReference type="EMBL" id="CRK33802.1"/>
    </source>
</evidence>
<gene>
    <name evidence="1" type="ORF">BN1723_014777</name>
</gene>
<dbReference type="EMBL" id="CVQI01026002">
    <property type="protein sequence ID" value="CRK33802.1"/>
    <property type="molecule type" value="Genomic_DNA"/>
</dbReference>